<accession>A0A940MHY8</accession>
<evidence type="ECO:0000313" key="2">
    <source>
        <dbReference type="EMBL" id="MBP0461554.1"/>
    </source>
</evidence>
<evidence type="ECO:0000256" key="1">
    <source>
        <dbReference type="SAM" id="MobiDB-lite"/>
    </source>
</evidence>
<reference evidence="2" key="1">
    <citation type="submission" date="2021-03" db="EMBL/GenBank/DDBJ databases">
        <title>Whole genome sequence of Streptomyces bomunensis MMS17-BM035.</title>
        <authorList>
            <person name="Lee J.H."/>
        </authorList>
    </citation>
    <scope>NUCLEOTIDE SEQUENCE</scope>
    <source>
        <strain evidence="2">MMS17-BM035</strain>
    </source>
</reference>
<keyword evidence="3" id="KW-1185">Reference proteome</keyword>
<dbReference type="EMBL" id="JAGIQL010000202">
    <property type="protein sequence ID" value="MBP0461554.1"/>
    <property type="molecule type" value="Genomic_DNA"/>
</dbReference>
<dbReference type="AlphaFoldDB" id="A0A940MHY8"/>
<proteinExistence type="predicted"/>
<dbReference type="Proteomes" id="UP000670475">
    <property type="component" value="Unassembled WGS sequence"/>
</dbReference>
<name>A0A940MHY8_9ACTN</name>
<feature type="compositionally biased region" description="Basic and acidic residues" evidence="1">
    <location>
        <begin position="86"/>
        <end position="105"/>
    </location>
</feature>
<gene>
    <name evidence="2" type="ORF">JFN87_29460</name>
</gene>
<comment type="caution">
    <text evidence="2">The sequence shown here is derived from an EMBL/GenBank/DDBJ whole genome shotgun (WGS) entry which is preliminary data.</text>
</comment>
<organism evidence="2 3">
    <name type="scientific">Streptomyces montanisoli</name>
    <dbReference type="NCBI Taxonomy" id="2798581"/>
    <lineage>
        <taxon>Bacteria</taxon>
        <taxon>Bacillati</taxon>
        <taxon>Actinomycetota</taxon>
        <taxon>Actinomycetes</taxon>
        <taxon>Kitasatosporales</taxon>
        <taxon>Streptomycetaceae</taxon>
        <taxon>Streptomyces</taxon>
    </lineage>
</organism>
<feature type="region of interest" description="Disordered" evidence="1">
    <location>
        <begin position="39"/>
        <end position="105"/>
    </location>
</feature>
<dbReference type="RefSeq" id="WP_209344962.1">
    <property type="nucleotide sequence ID" value="NZ_JAGIQL010000202.1"/>
</dbReference>
<protein>
    <recommendedName>
        <fullName evidence="4">Helix-turn-helix domain containing protein</fullName>
    </recommendedName>
</protein>
<evidence type="ECO:0008006" key="4">
    <source>
        <dbReference type="Google" id="ProtNLM"/>
    </source>
</evidence>
<sequence>MPTREQVLRLLDSGLGYEEAARRLGVPAGQAYMIATGLPADGGDTLTDAEARRPGLLSTSSQHLANPQPAENPTSRTTVARWLKQRAADDEPMRRAAARRKNEEQ</sequence>
<feature type="compositionally biased region" description="Polar residues" evidence="1">
    <location>
        <begin position="57"/>
        <end position="78"/>
    </location>
</feature>
<evidence type="ECO:0000313" key="3">
    <source>
        <dbReference type="Proteomes" id="UP000670475"/>
    </source>
</evidence>